<protein>
    <submittedName>
        <fullName evidence="1">2958_t:CDS:1</fullName>
    </submittedName>
</protein>
<gene>
    <name evidence="1" type="ORF">SPELUC_LOCUS17791</name>
</gene>
<dbReference type="Proteomes" id="UP000789366">
    <property type="component" value="Unassembled WGS sequence"/>
</dbReference>
<reference evidence="1" key="1">
    <citation type="submission" date="2021-06" db="EMBL/GenBank/DDBJ databases">
        <authorList>
            <person name="Kallberg Y."/>
            <person name="Tangrot J."/>
            <person name="Rosling A."/>
        </authorList>
    </citation>
    <scope>NUCLEOTIDE SEQUENCE</scope>
    <source>
        <strain evidence="1">28 12/20/2015</strain>
    </source>
</reference>
<keyword evidence="2" id="KW-1185">Reference proteome</keyword>
<evidence type="ECO:0000313" key="1">
    <source>
        <dbReference type="EMBL" id="CAG8797846.1"/>
    </source>
</evidence>
<evidence type="ECO:0000313" key="2">
    <source>
        <dbReference type="Proteomes" id="UP000789366"/>
    </source>
</evidence>
<dbReference type="EMBL" id="CAJVPW010076303">
    <property type="protein sequence ID" value="CAG8797846.1"/>
    <property type="molecule type" value="Genomic_DNA"/>
</dbReference>
<name>A0ACA9RKW8_9GLOM</name>
<proteinExistence type="predicted"/>
<feature type="non-terminal residue" evidence="1">
    <location>
        <position position="1"/>
    </location>
</feature>
<sequence>MSPSYAMSLGEKRLTVRYLLKPSELEGGHMHRKTDPWWSLCIYKIKKVIVGKNPPQPVLYYLEEEPIDSTKHLI</sequence>
<organism evidence="1 2">
    <name type="scientific">Cetraspora pellucida</name>
    <dbReference type="NCBI Taxonomy" id="1433469"/>
    <lineage>
        <taxon>Eukaryota</taxon>
        <taxon>Fungi</taxon>
        <taxon>Fungi incertae sedis</taxon>
        <taxon>Mucoromycota</taxon>
        <taxon>Glomeromycotina</taxon>
        <taxon>Glomeromycetes</taxon>
        <taxon>Diversisporales</taxon>
        <taxon>Gigasporaceae</taxon>
        <taxon>Cetraspora</taxon>
    </lineage>
</organism>
<feature type="non-terminal residue" evidence="1">
    <location>
        <position position="74"/>
    </location>
</feature>
<comment type="caution">
    <text evidence="1">The sequence shown here is derived from an EMBL/GenBank/DDBJ whole genome shotgun (WGS) entry which is preliminary data.</text>
</comment>
<accession>A0ACA9RKW8</accession>